<dbReference type="Gene3D" id="2.60.40.1610">
    <property type="entry name" value="Domain of unknown function DUF1254"/>
    <property type="match status" value="1"/>
</dbReference>
<accession>A0ABY7TA44</accession>
<keyword evidence="5" id="KW-1185">Reference proteome</keyword>
<dbReference type="Gene3D" id="2.60.120.600">
    <property type="entry name" value="Domain of unknown function DUF1214, C-terminal domain"/>
    <property type="match status" value="1"/>
</dbReference>
<gene>
    <name evidence="4" type="ORF">PQO05_03990</name>
</gene>
<dbReference type="Pfam" id="PF06863">
    <property type="entry name" value="DUF1254"/>
    <property type="match status" value="1"/>
</dbReference>
<dbReference type="Proteomes" id="UP001216139">
    <property type="component" value="Chromosome"/>
</dbReference>
<name>A0ABY7TA44_9SPHI</name>
<feature type="domain" description="DUF1254" evidence="3">
    <location>
        <begin position="105"/>
        <end position="235"/>
    </location>
</feature>
<evidence type="ECO:0000259" key="2">
    <source>
        <dbReference type="Pfam" id="PF06742"/>
    </source>
</evidence>
<feature type="signal peptide" evidence="1">
    <location>
        <begin position="1"/>
        <end position="22"/>
    </location>
</feature>
<feature type="chain" id="PRO_5047391311" evidence="1">
    <location>
        <begin position="23"/>
        <end position="500"/>
    </location>
</feature>
<dbReference type="EMBL" id="CP117167">
    <property type="protein sequence ID" value="WCT13093.1"/>
    <property type="molecule type" value="Genomic_DNA"/>
</dbReference>
<evidence type="ECO:0000313" key="4">
    <source>
        <dbReference type="EMBL" id="WCT13093.1"/>
    </source>
</evidence>
<protein>
    <submittedName>
        <fullName evidence="4">DUF1254 domain-containing protein</fullName>
    </submittedName>
</protein>
<reference evidence="4 5" key="1">
    <citation type="submission" date="2023-02" db="EMBL/GenBank/DDBJ databases">
        <title>Genome sequence of Mucilaginibacter jinjuensis strain KACC 16571.</title>
        <authorList>
            <person name="Kim S."/>
            <person name="Heo J."/>
            <person name="Kwon S.-W."/>
        </authorList>
    </citation>
    <scope>NUCLEOTIDE SEQUENCE [LARGE SCALE GENOMIC DNA]</scope>
    <source>
        <strain evidence="4 5">KACC 16571</strain>
    </source>
</reference>
<dbReference type="InterPro" id="IPR010621">
    <property type="entry name" value="DUF1214"/>
</dbReference>
<evidence type="ECO:0000313" key="5">
    <source>
        <dbReference type="Proteomes" id="UP001216139"/>
    </source>
</evidence>
<proteinExistence type="predicted"/>
<dbReference type="PROSITE" id="PS51257">
    <property type="entry name" value="PROKAR_LIPOPROTEIN"/>
    <property type="match status" value="1"/>
</dbReference>
<dbReference type="InterPro" id="IPR010679">
    <property type="entry name" value="DUF1254"/>
</dbReference>
<dbReference type="SUPFAM" id="SSF160935">
    <property type="entry name" value="VPA0735-like"/>
    <property type="match status" value="1"/>
</dbReference>
<evidence type="ECO:0000256" key="1">
    <source>
        <dbReference type="SAM" id="SignalP"/>
    </source>
</evidence>
<evidence type="ECO:0000259" key="3">
    <source>
        <dbReference type="Pfam" id="PF06863"/>
    </source>
</evidence>
<dbReference type="Pfam" id="PF06742">
    <property type="entry name" value="DUF1214"/>
    <property type="match status" value="1"/>
</dbReference>
<dbReference type="RefSeq" id="WP_273631362.1">
    <property type="nucleotide sequence ID" value="NZ_CP117167.1"/>
</dbReference>
<dbReference type="InterPro" id="IPR037049">
    <property type="entry name" value="DUF1214_C_sf"/>
</dbReference>
<organism evidence="4 5">
    <name type="scientific">Mucilaginibacter jinjuensis</name>
    <dbReference type="NCBI Taxonomy" id="1176721"/>
    <lineage>
        <taxon>Bacteria</taxon>
        <taxon>Pseudomonadati</taxon>
        <taxon>Bacteroidota</taxon>
        <taxon>Sphingobacteriia</taxon>
        <taxon>Sphingobacteriales</taxon>
        <taxon>Sphingobacteriaceae</taxon>
        <taxon>Mucilaginibacter</taxon>
    </lineage>
</organism>
<keyword evidence="1" id="KW-0732">Signal</keyword>
<feature type="domain" description="DUF1214" evidence="2">
    <location>
        <begin position="376"/>
        <end position="484"/>
    </location>
</feature>
<sequence length="500" mass="55612">MKKLLILLIPVSLLAACGQKQSTDTKTTDSTTTITDSVQITKTVKNVLPGPVPNTVMTDEYVRHIGAIAYLWGWPMTNLHNRKALFEKLPEPGYVGGIVPAAPSNQICMLTDYVAPEERAVACPNQDVVYGFGLTDFTKDAVIIQVPDFGDRFWVYQMCDQRTDGYASLGKMYGSKPGFYLLTGPHWKGKVPDGIVKVFKCSTDLGVVAPRAFQSDDPADKAAIQPVIKQVLMYPLSQFDGKMKTKDWSKAPKFPADASATGETETKWVKPDVFFDELPAILKEVPLRPGEEALYGQIQAILTAAKKNPHIMAVMKQAAAEADKNMIDPLFQFVNVGYPVKYNWTTQRNGAQFGTDYLTRSACAKANIFVNKPVETKYFYQDLDSAGTRLSGNSKYTVTFAKGETPPVKGFWSLTLYNQHHFFSPNQLKRYSLGTKNKNLQYNADGSLTIYVQSTPPDASKLSNWLPAPKEIFSLYVRCYWPEESALNDSWTPPAVVKVK</sequence>
<dbReference type="InterPro" id="IPR037050">
    <property type="entry name" value="DUF1254_sf"/>
</dbReference>
<dbReference type="PANTHER" id="PTHR36509">
    <property type="entry name" value="BLL3101 PROTEIN"/>
    <property type="match status" value="1"/>
</dbReference>
<dbReference type="PANTHER" id="PTHR36509:SF2">
    <property type="entry name" value="BLL3101 PROTEIN"/>
    <property type="match status" value="1"/>
</dbReference>